<feature type="compositionally biased region" description="Low complexity" evidence="1">
    <location>
        <begin position="45"/>
        <end position="57"/>
    </location>
</feature>
<name>A0A7S4EGF8_9STRA</name>
<sequence length="833" mass="93699">MNLCGGFTGVLDNELIIPIPDEEFNVSSRKKKSSSLHNRTAAYASNRQSTRSSRGSRTIALSQPSSSKSAKLNPVSRGDYEKSRSRHRGHPSPSFEMKPSSILLNKLESGFNLTWVNGENRTQAVNLSTNSDKSYIRIRMKSRNEEESENDGSKINQRDLRIKVRHIARVGSEKESSSEERRDDCISSQNKYFVIKMKHSVDQGNNKFIFLARSLGDRDTVVLAIRSLLDKGKHSLHSRTNRVQPTEYKIRSEDANVKALKALKISDQSREMVRANHPPHSNSLRLESRDDNCFDREEGCERVASDRSDPFFDPFVNKNYDQTHRSVRNKPYKNDAGNYKRALVKRDNIEAHTSRQQSSTTKVRYDKQTSQLQSRSPRIVERQRNNQSEKARTTAARNKITDPALYESLACNQALSIVEDGDIADLAGNCTNSATGMANLAVACTQQTTGPWCTDGVCTASLKDFANSMTGIFELKHNHKRNEMDAANGSQRVVAEEYISGLLSNNKEVSELLSVRDVWSAAAVKRATGKELKRLHNRARSSDGKARRMKNLRKKMSFKGADSDKVTSLQTISSFDDVARRSENAAKDSNNLMFYDSDPEDARERTQKRGPRVAAALLEEVSSESNAKRREALDIFDNSRFGLGRKWKRLGQEVLSDIIEATKNEKLTLLWHPTETDGNNNLPPVRVKLWVESGIYLADGTFLLPKLTWLPAYESNLDVRVLNVSVKSPGSIDLLDVCRVRECESVDRGMHPFARVDRSFIIQTQSGTYLFETQSNQERSRVVNGLKLVIARLASLLMLRDLRAVDEFFGGNAVPGEAPNWAKNEAPVQFPTS</sequence>
<evidence type="ECO:0000313" key="2">
    <source>
        <dbReference type="EMBL" id="CAE0711199.1"/>
    </source>
</evidence>
<feature type="compositionally biased region" description="Basic and acidic residues" evidence="1">
    <location>
        <begin position="378"/>
        <end position="392"/>
    </location>
</feature>
<feature type="region of interest" description="Disordered" evidence="1">
    <location>
        <begin position="26"/>
        <end position="99"/>
    </location>
</feature>
<feature type="compositionally biased region" description="Polar residues" evidence="1">
    <location>
        <begin position="354"/>
        <end position="376"/>
    </location>
</feature>
<organism evidence="2">
    <name type="scientific">Pseudo-nitzschia australis</name>
    <dbReference type="NCBI Taxonomy" id="44445"/>
    <lineage>
        <taxon>Eukaryota</taxon>
        <taxon>Sar</taxon>
        <taxon>Stramenopiles</taxon>
        <taxon>Ochrophyta</taxon>
        <taxon>Bacillariophyta</taxon>
        <taxon>Bacillariophyceae</taxon>
        <taxon>Bacillariophycidae</taxon>
        <taxon>Bacillariales</taxon>
        <taxon>Bacillariaceae</taxon>
        <taxon>Pseudo-nitzschia</taxon>
    </lineage>
</organism>
<feature type="compositionally biased region" description="Polar residues" evidence="1">
    <location>
        <begin position="59"/>
        <end position="70"/>
    </location>
</feature>
<protein>
    <submittedName>
        <fullName evidence="2">Uncharacterized protein</fullName>
    </submittedName>
</protein>
<dbReference type="AlphaFoldDB" id="A0A7S4EGF8"/>
<feature type="region of interest" description="Disordered" evidence="1">
    <location>
        <begin position="346"/>
        <end position="395"/>
    </location>
</feature>
<reference evidence="2" key="1">
    <citation type="submission" date="2021-01" db="EMBL/GenBank/DDBJ databases">
        <authorList>
            <person name="Corre E."/>
            <person name="Pelletier E."/>
            <person name="Niang G."/>
            <person name="Scheremetjew M."/>
            <person name="Finn R."/>
            <person name="Kale V."/>
            <person name="Holt S."/>
            <person name="Cochrane G."/>
            <person name="Meng A."/>
            <person name="Brown T."/>
            <person name="Cohen L."/>
        </authorList>
    </citation>
    <scope>NUCLEOTIDE SEQUENCE</scope>
    <source>
        <strain evidence="2">10249 10 AB</strain>
    </source>
</reference>
<dbReference type="EMBL" id="HBIX01004962">
    <property type="protein sequence ID" value="CAE0711199.1"/>
    <property type="molecule type" value="Transcribed_RNA"/>
</dbReference>
<accession>A0A7S4EGF8</accession>
<evidence type="ECO:0000256" key="1">
    <source>
        <dbReference type="SAM" id="MobiDB-lite"/>
    </source>
</evidence>
<proteinExistence type="predicted"/>
<gene>
    <name evidence="2" type="ORF">PAUS00366_LOCUS3926</name>
</gene>